<gene>
    <name evidence="2" type="ORF">ElyMa_005438400</name>
</gene>
<dbReference type="Proteomes" id="UP000762676">
    <property type="component" value="Unassembled WGS sequence"/>
</dbReference>
<keyword evidence="3" id="KW-1185">Reference proteome</keyword>
<feature type="region of interest" description="Disordered" evidence="1">
    <location>
        <begin position="1"/>
        <end position="27"/>
    </location>
</feature>
<evidence type="ECO:0000256" key="1">
    <source>
        <dbReference type="SAM" id="MobiDB-lite"/>
    </source>
</evidence>
<evidence type="ECO:0000313" key="2">
    <source>
        <dbReference type="EMBL" id="GFR61678.1"/>
    </source>
</evidence>
<accession>A0AAV4EL21</accession>
<organism evidence="2 3">
    <name type="scientific">Elysia marginata</name>
    <dbReference type="NCBI Taxonomy" id="1093978"/>
    <lineage>
        <taxon>Eukaryota</taxon>
        <taxon>Metazoa</taxon>
        <taxon>Spiralia</taxon>
        <taxon>Lophotrochozoa</taxon>
        <taxon>Mollusca</taxon>
        <taxon>Gastropoda</taxon>
        <taxon>Heterobranchia</taxon>
        <taxon>Euthyneura</taxon>
        <taxon>Panpulmonata</taxon>
        <taxon>Sacoglossa</taxon>
        <taxon>Placobranchoidea</taxon>
        <taxon>Plakobranchidae</taxon>
        <taxon>Elysia</taxon>
    </lineage>
</organism>
<feature type="compositionally biased region" description="Acidic residues" evidence="1">
    <location>
        <begin position="1"/>
        <end position="25"/>
    </location>
</feature>
<dbReference type="AlphaFoldDB" id="A0AAV4EL21"/>
<sequence length="85" mass="9550">MDDDGDDDDDDDDDDDGDHNDEDTDGNNYMIRVQTITYVSSLRSFGLKNGKKEALFIFLCRPIRNGNPMAAVINIHLGRPKYVLG</sequence>
<comment type="caution">
    <text evidence="2">The sequence shown here is derived from an EMBL/GenBank/DDBJ whole genome shotgun (WGS) entry which is preliminary data.</text>
</comment>
<proteinExistence type="predicted"/>
<evidence type="ECO:0000313" key="3">
    <source>
        <dbReference type="Proteomes" id="UP000762676"/>
    </source>
</evidence>
<protein>
    <submittedName>
        <fullName evidence="2">Uncharacterized protein</fullName>
    </submittedName>
</protein>
<name>A0AAV4EL21_9GAST</name>
<reference evidence="2 3" key="1">
    <citation type="journal article" date="2021" name="Elife">
        <title>Chloroplast acquisition without the gene transfer in kleptoplastic sea slugs, Plakobranchus ocellatus.</title>
        <authorList>
            <person name="Maeda T."/>
            <person name="Takahashi S."/>
            <person name="Yoshida T."/>
            <person name="Shimamura S."/>
            <person name="Takaki Y."/>
            <person name="Nagai Y."/>
            <person name="Toyoda A."/>
            <person name="Suzuki Y."/>
            <person name="Arimoto A."/>
            <person name="Ishii H."/>
            <person name="Satoh N."/>
            <person name="Nishiyama T."/>
            <person name="Hasebe M."/>
            <person name="Maruyama T."/>
            <person name="Minagawa J."/>
            <person name="Obokata J."/>
            <person name="Shigenobu S."/>
        </authorList>
    </citation>
    <scope>NUCLEOTIDE SEQUENCE [LARGE SCALE GENOMIC DNA]</scope>
</reference>
<dbReference type="EMBL" id="BMAT01010845">
    <property type="protein sequence ID" value="GFR61678.1"/>
    <property type="molecule type" value="Genomic_DNA"/>
</dbReference>